<dbReference type="Pfam" id="PF12833">
    <property type="entry name" value="HTH_18"/>
    <property type="match status" value="1"/>
</dbReference>
<gene>
    <name evidence="5" type="ORF">T9A_02488</name>
</gene>
<keyword evidence="1" id="KW-0805">Transcription regulation</keyword>
<proteinExistence type="predicted"/>
<dbReference type="PANTHER" id="PTHR47894">
    <property type="entry name" value="HTH-TYPE TRANSCRIPTIONAL REGULATOR GADX"/>
    <property type="match status" value="1"/>
</dbReference>
<protein>
    <submittedName>
        <fullName evidence="5">Helix-turn-helix domain-containing protein</fullName>
    </submittedName>
</protein>
<keyword evidence="3" id="KW-0804">Transcription</keyword>
<organism evidence="5 6">
    <name type="scientific">Alcanivorax jadensis T9</name>
    <dbReference type="NCBI Taxonomy" id="1177181"/>
    <lineage>
        <taxon>Bacteria</taxon>
        <taxon>Pseudomonadati</taxon>
        <taxon>Pseudomonadota</taxon>
        <taxon>Gammaproteobacteria</taxon>
        <taxon>Oceanospirillales</taxon>
        <taxon>Alcanivoracaceae</taxon>
        <taxon>Alcanivorax</taxon>
    </lineage>
</organism>
<dbReference type="EMBL" id="ARXU01000010">
    <property type="protein sequence ID" value="KGD60532.1"/>
    <property type="molecule type" value="Genomic_DNA"/>
</dbReference>
<dbReference type="SMART" id="SM00342">
    <property type="entry name" value="HTH_ARAC"/>
    <property type="match status" value="1"/>
</dbReference>
<evidence type="ECO:0000256" key="1">
    <source>
        <dbReference type="ARBA" id="ARBA00023015"/>
    </source>
</evidence>
<dbReference type="InterPro" id="IPR032687">
    <property type="entry name" value="AraC-type_N"/>
</dbReference>
<accession>A0ABR4WB94</accession>
<keyword evidence="6" id="KW-1185">Reference proteome</keyword>
<dbReference type="SUPFAM" id="SSF46689">
    <property type="entry name" value="Homeodomain-like"/>
    <property type="match status" value="1"/>
</dbReference>
<evidence type="ECO:0000313" key="5">
    <source>
        <dbReference type="EMBL" id="KGD60532.1"/>
    </source>
</evidence>
<dbReference type="Gene3D" id="1.10.10.60">
    <property type="entry name" value="Homeodomain-like"/>
    <property type="match status" value="1"/>
</dbReference>
<dbReference type="PROSITE" id="PS01124">
    <property type="entry name" value="HTH_ARAC_FAMILY_2"/>
    <property type="match status" value="1"/>
</dbReference>
<dbReference type="PANTHER" id="PTHR47894:SF1">
    <property type="entry name" value="HTH-TYPE TRANSCRIPTIONAL REGULATOR VQSM"/>
    <property type="match status" value="1"/>
</dbReference>
<evidence type="ECO:0000256" key="3">
    <source>
        <dbReference type="ARBA" id="ARBA00023163"/>
    </source>
</evidence>
<dbReference type="Proteomes" id="UP000029443">
    <property type="component" value="Unassembled WGS sequence"/>
</dbReference>
<evidence type="ECO:0000259" key="4">
    <source>
        <dbReference type="PROSITE" id="PS01124"/>
    </source>
</evidence>
<dbReference type="InterPro" id="IPR018060">
    <property type="entry name" value="HTH_AraC"/>
</dbReference>
<evidence type="ECO:0000313" key="6">
    <source>
        <dbReference type="Proteomes" id="UP000029443"/>
    </source>
</evidence>
<dbReference type="InterPro" id="IPR009057">
    <property type="entry name" value="Homeodomain-like_sf"/>
</dbReference>
<feature type="domain" description="HTH araC/xylS-type" evidence="4">
    <location>
        <begin position="245"/>
        <end position="342"/>
    </location>
</feature>
<dbReference type="Pfam" id="PF12625">
    <property type="entry name" value="Arabinose_bd"/>
    <property type="match status" value="1"/>
</dbReference>
<comment type="caution">
    <text evidence="5">The sequence shown here is derived from an EMBL/GenBank/DDBJ whole genome shotgun (WGS) entry which is preliminary data.</text>
</comment>
<sequence length="343" mass="38636">MTMPTASANSLASNPSHYARLIARELGLQAPDLGRLLPNTGLKVEQLLDEDTLLSAHQQIQLLSNALDISNDPAFGFRLGQRLTPATHGAMGFLALSSANLFEALQAIHLYAPTRMSFVRVELFDRGEWLECYVHFDVTLTDKMRRCLSEAFIMMFFEIAGSILGREPHEVETFFNHSAPPHAALYNKHIPGPYGFSAAQLMAKIPKALCFYPNISANHENYQLALQQCETMLSQLRSSTHSFRYRVEKMMLSFPPGTLTEEETAAALFMSKRTLARKLKTENTGFRHIQKDILSQQAANYLRDSKLTVDAIAALLNYHDSSNFRRAFKGWFNVTPEAFRQSL</sequence>
<name>A0ABR4WB94_9GAMM</name>
<reference evidence="5 6" key="1">
    <citation type="submission" date="2012-09" db="EMBL/GenBank/DDBJ databases">
        <title>Genome Sequence of alkane-degrading Bacterium Alcanivorax jadensis T9.</title>
        <authorList>
            <person name="Lai Q."/>
            <person name="Shao Z."/>
        </authorList>
    </citation>
    <scope>NUCLEOTIDE SEQUENCE [LARGE SCALE GENOMIC DNA]</scope>
    <source>
        <strain evidence="5 6">T9</strain>
    </source>
</reference>
<evidence type="ECO:0000256" key="2">
    <source>
        <dbReference type="ARBA" id="ARBA00023125"/>
    </source>
</evidence>
<keyword evidence="2" id="KW-0238">DNA-binding</keyword>
<dbReference type="RefSeq" id="WP_035248957.1">
    <property type="nucleotide sequence ID" value="NZ_ARXU01000010.1"/>
</dbReference>